<organism evidence="7 8">
    <name type="scientific">Corticimicrobacter populi</name>
    <dbReference type="NCBI Taxonomy" id="2175229"/>
    <lineage>
        <taxon>Bacteria</taxon>
        <taxon>Pseudomonadati</taxon>
        <taxon>Pseudomonadota</taxon>
        <taxon>Betaproteobacteria</taxon>
        <taxon>Burkholderiales</taxon>
        <taxon>Alcaligenaceae</taxon>
        <taxon>Corticimicrobacter</taxon>
    </lineage>
</organism>
<dbReference type="RefSeq" id="WP_109061462.1">
    <property type="nucleotide sequence ID" value="NZ_QETA01000002.1"/>
</dbReference>
<dbReference type="NCBIfam" id="TIGR02937">
    <property type="entry name" value="sigma70-ECF"/>
    <property type="match status" value="1"/>
</dbReference>
<evidence type="ECO:0000256" key="1">
    <source>
        <dbReference type="ARBA" id="ARBA00010641"/>
    </source>
</evidence>
<dbReference type="Proteomes" id="UP000245212">
    <property type="component" value="Unassembled WGS sequence"/>
</dbReference>
<dbReference type="InterPro" id="IPR013325">
    <property type="entry name" value="RNA_pol_sigma_r2"/>
</dbReference>
<dbReference type="GO" id="GO:0003677">
    <property type="term" value="F:DNA binding"/>
    <property type="evidence" value="ECO:0007669"/>
    <property type="project" value="InterPro"/>
</dbReference>
<keyword evidence="8" id="KW-1185">Reference proteome</keyword>
<sequence>MPLPPPLSSHDAEHAATLWVAHQPWLLARLQQRLRNHAEAEDVASETFERILHTRRLRSLHEPRAYLTTIAKHILLRNWRRRDLEQAWLEALAQCAPACHPSVEERAILLESLTRIDQALEGMSPKGRTVFLLSQLDGLTYAQIADRMGLSISMVRKYMAQGLRQCMQAMDQQAAG</sequence>
<protein>
    <submittedName>
        <fullName evidence="7">RNA polymerase subunit sigma</fullName>
    </submittedName>
</protein>
<comment type="similarity">
    <text evidence="1">Belongs to the sigma-70 factor family. ECF subfamily.</text>
</comment>
<dbReference type="InterPro" id="IPR013249">
    <property type="entry name" value="RNA_pol_sigma70_r4_t2"/>
</dbReference>
<dbReference type="Gene3D" id="1.10.1740.10">
    <property type="match status" value="1"/>
</dbReference>
<dbReference type="Gene3D" id="1.10.10.10">
    <property type="entry name" value="Winged helix-like DNA-binding domain superfamily/Winged helix DNA-binding domain"/>
    <property type="match status" value="1"/>
</dbReference>
<dbReference type="InterPro" id="IPR039425">
    <property type="entry name" value="RNA_pol_sigma-70-like"/>
</dbReference>
<name>A0A2V1JZ70_9BURK</name>
<evidence type="ECO:0000259" key="5">
    <source>
        <dbReference type="Pfam" id="PF04542"/>
    </source>
</evidence>
<evidence type="ECO:0000313" key="7">
    <source>
        <dbReference type="EMBL" id="PWF24184.1"/>
    </source>
</evidence>
<keyword evidence="4" id="KW-0804">Transcription</keyword>
<dbReference type="Pfam" id="PF08281">
    <property type="entry name" value="Sigma70_r4_2"/>
    <property type="match status" value="1"/>
</dbReference>
<feature type="domain" description="RNA polymerase sigma factor 70 region 4 type 2" evidence="6">
    <location>
        <begin position="115"/>
        <end position="166"/>
    </location>
</feature>
<feature type="domain" description="RNA polymerase sigma-70 region 2" evidence="5">
    <location>
        <begin position="19"/>
        <end position="83"/>
    </location>
</feature>
<evidence type="ECO:0000259" key="6">
    <source>
        <dbReference type="Pfam" id="PF08281"/>
    </source>
</evidence>
<evidence type="ECO:0000256" key="2">
    <source>
        <dbReference type="ARBA" id="ARBA00023015"/>
    </source>
</evidence>
<dbReference type="GO" id="GO:0006352">
    <property type="term" value="P:DNA-templated transcription initiation"/>
    <property type="evidence" value="ECO:0007669"/>
    <property type="project" value="InterPro"/>
</dbReference>
<reference evidence="8" key="1">
    <citation type="submission" date="2018-05" db="EMBL/GenBank/DDBJ databases">
        <authorList>
            <person name="Li Y."/>
        </authorList>
    </citation>
    <scope>NUCLEOTIDE SEQUENCE [LARGE SCALE GENOMIC DNA]</scope>
    <source>
        <strain evidence="8">3d-2-2</strain>
    </source>
</reference>
<dbReference type="InterPro" id="IPR013324">
    <property type="entry name" value="RNA_pol_sigma_r3/r4-like"/>
</dbReference>
<dbReference type="EMBL" id="QETA01000002">
    <property type="protein sequence ID" value="PWF24184.1"/>
    <property type="molecule type" value="Genomic_DNA"/>
</dbReference>
<dbReference type="NCBIfam" id="NF008889">
    <property type="entry name" value="PRK11924.1-1"/>
    <property type="match status" value="1"/>
</dbReference>
<dbReference type="SUPFAM" id="SSF88659">
    <property type="entry name" value="Sigma3 and sigma4 domains of RNA polymerase sigma factors"/>
    <property type="match status" value="1"/>
</dbReference>
<evidence type="ECO:0000256" key="3">
    <source>
        <dbReference type="ARBA" id="ARBA00023082"/>
    </source>
</evidence>
<dbReference type="InterPro" id="IPR014284">
    <property type="entry name" value="RNA_pol_sigma-70_dom"/>
</dbReference>
<dbReference type="Pfam" id="PF04542">
    <property type="entry name" value="Sigma70_r2"/>
    <property type="match status" value="1"/>
</dbReference>
<gene>
    <name evidence="7" type="ORF">DD235_07780</name>
</gene>
<accession>A0A2V1JZ70</accession>
<keyword evidence="3" id="KW-0731">Sigma factor</keyword>
<dbReference type="PANTHER" id="PTHR43133">
    <property type="entry name" value="RNA POLYMERASE ECF-TYPE SIGMA FACTO"/>
    <property type="match status" value="1"/>
</dbReference>
<dbReference type="CDD" id="cd06171">
    <property type="entry name" value="Sigma70_r4"/>
    <property type="match status" value="1"/>
</dbReference>
<dbReference type="PANTHER" id="PTHR43133:SF63">
    <property type="entry name" value="RNA POLYMERASE SIGMA FACTOR FECI-RELATED"/>
    <property type="match status" value="1"/>
</dbReference>
<evidence type="ECO:0000256" key="4">
    <source>
        <dbReference type="ARBA" id="ARBA00023163"/>
    </source>
</evidence>
<comment type="caution">
    <text evidence="7">The sequence shown here is derived from an EMBL/GenBank/DDBJ whole genome shotgun (WGS) entry which is preliminary data.</text>
</comment>
<dbReference type="InterPro" id="IPR007627">
    <property type="entry name" value="RNA_pol_sigma70_r2"/>
</dbReference>
<dbReference type="SUPFAM" id="SSF88946">
    <property type="entry name" value="Sigma2 domain of RNA polymerase sigma factors"/>
    <property type="match status" value="1"/>
</dbReference>
<evidence type="ECO:0000313" key="8">
    <source>
        <dbReference type="Proteomes" id="UP000245212"/>
    </source>
</evidence>
<keyword evidence="2" id="KW-0805">Transcription regulation</keyword>
<proteinExistence type="inferred from homology"/>
<dbReference type="GO" id="GO:0016987">
    <property type="term" value="F:sigma factor activity"/>
    <property type="evidence" value="ECO:0007669"/>
    <property type="project" value="UniProtKB-KW"/>
</dbReference>
<dbReference type="AlphaFoldDB" id="A0A2V1JZ70"/>
<dbReference type="InterPro" id="IPR036388">
    <property type="entry name" value="WH-like_DNA-bd_sf"/>
</dbReference>